<evidence type="ECO:0000259" key="1">
    <source>
        <dbReference type="Pfam" id="PF04073"/>
    </source>
</evidence>
<dbReference type="AlphaFoldDB" id="A0A397IY39"/>
<name>A0A397IY39_9GLOM</name>
<dbReference type="STRING" id="1348612.A0A397IY39"/>
<evidence type="ECO:0000313" key="3">
    <source>
        <dbReference type="Proteomes" id="UP000266861"/>
    </source>
</evidence>
<protein>
    <recommendedName>
        <fullName evidence="1">YbaK/aminoacyl-tRNA synthetase-associated domain-containing protein</fullName>
    </recommendedName>
</protein>
<dbReference type="InterPro" id="IPR007214">
    <property type="entry name" value="YbaK/aa-tRNA-synth-assoc-dom"/>
</dbReference>
<dbReference type="PANTHER" id="PTHR30411:SF4">
    <property type="entry name" value="YBAK_AMINOACYL-TRNA SYNTHETASE-ASSOCIATED DOMAIN-CONTAINING PROTEIN"/>
    <property type="match status" value="1"/>
</dbReference>
<reference evidence="2 3" key="1">
    <citation type="submission" date="2018-08" db="EMBL/GenBank/DDBJ databases">
        <title>Genome and evolution of the arbuscular mycorrhizal fungus Diversispora epigaea (formerly Glomus versiforme) and its bacterial endosymbionts.</title>
        <authorList>
            <person name="Sun X."/>
            <person name="Fei Z."/>
            <person name="Harrison M."/>
        </authorList>
    </citation>
    <scope>NUCLEOTIDE SEQUENCE [LARGE SCALE GENOMIC DNA]</scope>
    <source>
        <strain evidence="2 3">IT104</strain>
    </source>
</reference>
<dbReference type="CDD" id="cd04332">
    <property type="entry name" value="YbaK_like"/>
    <property type="match status" value="1"/>
</dbReference>
<organism evidence="2 3">
    <name type="scientific">Diversispora epigaea</name>
    <dbReference type="NCBI Taxonomy" id="1348612"/>
    <lineage>
        <taxon>Eukaryota</taxon>
        <taxon>Fungi</taxon>
        <taxon>Fungi incertae sedis</taxon>
        <taxon>Mucoromycota</taxon>
        <taxon>Glomeromycotina</taxon>
        <taxon>Glomeromycetes</taxon>
        <taxon>Diversisporales</taxon>
        <taxon>Diversisporaceae</taxon>
        <taxon>Diversispora</taxon>
    </lineage>
</organism>
<gene>
    <name evidence="2" type="ORF">Glove_144g18</name>
</gene>
<dbReference type="Gene3D" id="3.90.960.10">
    <property type="entry name" value="YbaK/aminoacyl-tRNA synthetase-associated domain"/>
    <property type="match status" value="1"/>
</dbReference>
<dbReference type="PANTHER" id="PTHR30411">
    <property type="entry name" value="CYTOPLASMIC PROTEIN"/>
    <property type="match status" value="1"/>
</dbReference>
<sequence>MPLSSTIEENLQNLINQIKIIYSSPNLESHYLEYFKRQVTQIDERAPDNVKKVEKACFELGIRNVSRFYKVESDYYEWELQRRAFRLVAPSVEHLCKSVIFENTRFPHDEISDPLNSKYYCVMVQYVGSINTQKLMNYIRSLKNKSISKKNYNFRVADVERMVQLTGFEHKGVSPIGMNQSIPIILSKSITELHPPVFYFGAGHKDWKLGMPILDFIKATKCFVTDLL</sequence>
<keyword evidence="3" id="KW-1185">Reference proteome</keyword>
<accession>A0A397IY39</accession>
<dbReference type="SUPFAM" id="SSF55826">
    <property type="entry name" value="YbaK/ProRS associated domain"/>
    <property type="match status" value="1"/>
</dbReference>
<dbReference type="OrthoDB" id="1058301at2759"/>
<dbReference type="GO" id="GO:0002161">
    <property type="term" value="F:aminoacyl-tRNA deacylase activity"/>
    <property type="evidence" value="ECO:0007669"/>
    <property type="project" value="InterPro"/>
</dbReference>
<proteinExistence type="predicted"/>
<dbReference type="EMBL" id="PQFF01000135">
    <property type="protein sequence ID" value="RHZ79522.1"/>
    <property type="molecule type" value="Genomic_DNA"/>
</dbReference>
<dbReference type="Proteomes" id="UP000266861">
    <property type="component" value="Unassembled WGS sequence"/>
</dbReference>
<dbReference type="InterPro" id="IPR036754">
    <property type="entry name" value="YbaK/aa-tRNA-synt-asso_dom_sf"/>
</dbReference>
<comment type="caution">
    <text evidence="2">The sequence shown here is derived from an EMBL/GenBank/DDBJ whole genome shotgun (WGS) entry which is preliminary data.</text>
</comment>
<feature type="domain" description="YbaK/aminoacyl-tRNA synthetase-associated" evidence="1">
    <location>
        <begin position="93"/>
        <end position="218"/>
    </location>
</feature>
<dbReference type="Pfam" id="PF04073">
    <property type="entry name" value="tRNA_edit"/>
    <property type="match status" value="1"/>
</dbReference>
<evidence type="ECO:0000313" key="2">
    <source>
        <dbReference type="EMBL" id="RHZ79522.1"/>
    </source>
</evidence>